<evidence type="ECO:0000256" key="1">
    <source>
        <dbReference type="SAM" id="MobiDB-lite"/>
    </source>
</evidence>
<proteinExistence type="predicted"/>
<evidence type="ECO:0000313" key="3">
    <source>
        <dbReference type="Proteomes" id="UP000682892"/>
    </source>
</evidence>
<dbReference type="PaxDb" id="7159-AAEL011185-PA"/>
<organism evidence="2 3">
    <name type="scientific">Aedes aegypti</name>
    <name type="common">Yellowfever mosquito</name>
    <name type="synonym">Culex aegypti</name>
    <dbReference type="NCBI Taxonomy" id="7159"/>
    <lineage>
        <taxon>Eukaryota</taxon>
        <taxon>Metazoa</taxon>
        <taxon>Ecdysozoa</taxon>
        <taxon>Arthropoda</taxon>
        <taxon>Hexapoda</taxon>
        <taxon>Insecta</taxon>
        <taxon>Pterygota</taxon>
        <taxon>Neoptera</taxon>
        <taxon>Endopterygota</taxon>
        <taxon>Diptera</taxon>
        <taxon>Nematocera</taxon>
        <taxon>Culicoidea</taxon>
        <taxon>Culicidae</taxon>
        <taxon>Culicinae</taxon>
        <taxon>Aedini</taxon>
        <taxon>Aedes</taxon>
        <taxon>Stegomyia</taxon>
    </lineage>
</organism>
<dbReference type="VEuPathDB" id="VectorBase:AAEL020614"/>
<dbReference type="OMA" id="HSICTTV"/>
<dbReference type="HOGENOM" id="CLU_1636809_0_0_1"/>
<sequence length="162" mass="18546">MLDSNGQTGKSKPEPDRRSRRQFSPGSTAALLRWIVLHLRTTDKNIRLILLWAKPDIDTCRSPYEWACGRFEEKYIAHSLFGVNKGEWNFDANRDYAETTAAYEFISKLPSVAMTFSTQAMLKKLHSICTTVETVSSNEVITSLKRALNDLGEYKTLRFESF</sequence>
<dbReference type="AlphaFoldDB" id="Q16QS7"/>
<feature type="compositionally biased region" description="Polar residues" evidence="1">
    <location>
        <begin position="1"/>
        <end position="10"/>
    </location>
</feature>
<name>Q16QS7_AEDAE</name>
<accession>Q16QS7</accession>
<dbReference type="EMBL" id="CH477735">
    <property type="protein sequence ID" value="EAT36753.1"/>
    <property type="molecule type" value="Genomic_DNA"/>
</dbReference>
<reference evidence="2" key="1">
    <citation type="submission" date="2005-10" db="EMBL/GenBank/DDBJ databases">
        <authorList>
            <person name="Loftus B.J."/>
            <person name="Nene V.M."/>
            <person name="Hannick L.I."/>
            <person name="Bidwell S."/>
            <person name="Haas B."/>
            <person name="Amedeo P."/>
            <person name="Orvis J."/>
            <person name="Wortman J.R."/>
            <person name="White O.R."/>
            <person name="Salzberg S."/>
            <person name="Shumway M."/>
            <person name="Koo H."/>
            <person name="Zhao Y."/>
            <person name="Holmes M."/>
            <person name="Miller J."/>
            <person name="Schatz M."/>
            <person name="Pop M."/>
            <person name="Pai G."/>
            <person name="Utterback T."/>
            <person name="Rogers Y.-H."/>
            <person name="Kravitz S."/>
            <person name="Fraser C.M."/>
        </authorList>
    </citation>
    <scope>NUCLEOTIDE SEQUENCE</scope>
    <source>
        <strain evidence="2">Liverpool</strain>
    </source>
</reference>
<dbReference type="eggNOG" id="KOG3624">
    <property type="taxonomic scope" value="Eukaryota"/>
</dbReference>
<dbReference type="PhylomeDB" id="Q16QS7"/>
<reference evidence="2" key="2">
    <citation type="journal article" date="2007" name="Science">
        <title>Genome sequence of Aedes aegypti, a major arbovirus vector.</title>
        <authorList>
            <person name="Nene V."/>
            <person name="Wortman J.R."/>
            <person name="Lawson D."/>
            <person name="Haas B."/>
            <person name="Kodira C."/>
            <person name="Tu Z.J."/>
            <person name="Loftus B."/>
            <person name="Xi Z."/>
            <person name="Megy K."/>
            <person name="Grabherr M."/>
            <person name="Ren Q."/>
            <person name="Zdobnov E.M."/>
            <person name="Lobo N.F."/>
            <person name="Campbell K.S."/>
            <person name="Brown S.E."/>
            <person name="Bonaldo M.F."/>
            <person name="Zhu J."/>
            <person name="Sinkins S.P."/>
            <person name="Hogenkamp D.G."/>
            <person name="Amedeo P."/>
            <person name="Arensburger P."/>
            <person name="Atkinson P.W."/>
            <person name="Bidwell S."/>
            <person name="Biedler J."/>
            <person name="Birney E."/>
            <person name="Bruggner R.V."/>
            <person name="Costas J."/>
            <person name="Coy M.R."/>
            <person name="Crabtree J."/>
            <person name="Crawford M."/>
            <person name="Debruyn B."/>
            <person name="Decaprio D."/>
            <person name="Eiglmeier K."/>
            <person name="Eisenstadt E."/>
            <person name="El-Dorry H."/>
            <person name="Gelbart W.M."/>
            <person name="Gomes S.L."/>
            <person name="Hammond M."/>
            <person name="Hannick L.I."/>
            <person name="Hogan J.R."/>
            <person name="Holmes M.H."/>
            <person name="Jaffe D."/>
            <person name="Johnston J.S."/>
            <person name="Kennedy R.C."/>
            <person name="Koo H."/>
            <person name="Kravitz S."/>
            <person name="Kriventseva E.V."/>
            <person name="Kulp D."/>
            <person name="Labutti K."/>
            <person name="Lee E."/>
            <person name="Li S."/>
            <person name="Lovin D.D."/>
            <person name="Mao C."/>
            <person name="Mauceli E."/>
            <person name="Menck C.F."/>
            <person name="Miller J.R."/>
            <person name="Montgomery P."/>
            <person name="Mori A."/>
            <person name="Nascimento A.L."/>
            <person name="Naveira H.F."/>
            <person name="Nusbaum C."/>
            <person name="O'leary S."/>
            <person name="Orvis J."/>
            <person name="Pertea M."/>
            <person name="Quesneville H."/>
            <person name="Reidenbach K.R."/>
            <person name="Rogers Y.H."/>
            <person name="Roth C.W."/>
            <person name="Schneider J.R."/>
            <person name="Schatz M."/>
            <person name="Shumway M."/>
            <person name="Stanke M."/>
            <person name="Stinson E.O."/>
            <person name="Tubio J.M."/>
            <person name="Vanzee J.P."/>
            <person name="Verjovski-Almeida S."/>
            <person name="Werner D."/>
            <person name="White O."/>
            <person name="Wyder S."/>
            <person name="Zeng Q."/>
            <person name="Zhao Q."/>
            <person name="Zhao Y."/>
            <person name="Hill C.A."/>
            <person name="Raikhel A.S."/>
            <person name="Soares M.B."/>
            <person name="Knudson D.L."/>
            <person name="Lee N.H."/>
            <person name="Galagan J."/>
            <person name="Salzberg S.L."/>
            <person name="Paulsen I.T."/>
            <person name="Dimopoulos G."/>
            <person name="Collins F.H."/>
            <person name="Birren B."/>
            <person name="Fraser-Liggett C.M."/>
            <person name="Severson D.W."/>
        </authorList>
    </citation>
    <scope>NUCLEOTIDE SEQUENCE [LARGE SCALE GENOMIC DNA]</scope>
    <source>
        <strain evidence="2">Liverpool</strain>
    </source>
</reference>
<evidence type="ECO:0000313" key="2">
    <source>
        <dbReference type="EMBL" id="EAT36753.1"/>
    </source>
</evidence>
<reference evidence="2" key="3">
    <citation type="submission" date="2012-09" db="EMBL/GenBank/DDBJ databases">
        <authorList>
            <consortium name="VectorBase"/>
        </authorList>
    </citation>
    <scope>NUCLEOTIDE SEQUENCE</scope>
    <source>
        <strain evidence="2">Liverpool</strain>
    </source>
</reference>
<protein>
    <submittedName>
        <fullName evidence="2">AAEL011185-PA</fullName>
    </submittedName>
</protein>
<feature type="region of interest" description="Disordered" evidence="1">
    <location>
        <begin position="1"/>
        <end position="24"/>
    </location>
</feature>
<gene>
    <name evidence="2" type="ORF">AaeL_AAEL011185</name>
</gene>
<dbReference type="Proteomes" id="UP000682892">
    <property type="component" value="Unassembled WGS sequence"/>
</dbReference>